<proteinExistence type="predicted"/>
<sequence>MRFLFEFVACCGSPMQRTPEPAVPPLEEERSLVPAAAAAATVSVRRPGRKKQRTRSAEWRPSLGPILEDGVTLPKESPRKDTAASPASDAKKRSTAKVRYRSYSDGYRSGASMPTMIPTFSPTPFMF</sequence>
<reference evidence="2 3" key="1">
    <citation type="submission" date="2024-01" db="EMBL/GenBank/DDBJ databases">
        <title>The genomes of 5 underutilized Papilionoideae crops provide insights into root nodulation and disease resistanc.</title>
        <authorList>
            <person name="Jiang F."/>
        </authorList>
    </citation>
    <scope>NUCLEOTIDE SEQUENCE [LARGE SCALE GENOMIC DNA]</scope>
    <source>
        <strain evidence="2">JINMINGXINNONG_FW02</strain>
        <tissue evidence="2">Leaves</tissue>
    </source>
</reference>
<dbReference type="PANTHER" id="PTHR35318:SF2">
    <property type="entry name" value="OS08G0138900 PROTEIN"/>
    <property type="match status" value="1"/>
</dbReference>
<dbReference type="EMBL" id="JAYMYR010000009">
    <property type="protein sequence ID" value="KAK7342596.1"/>
    <property type="molecule type" value="Genomic_DNA"/>
</dbReference>
<protein>
    <submittedName>
        <fullName evidence="2">Uncharacterized protein</fullName>
    </submittedName>
</protein>
<feature type="region of interest" description="Disordered" evidence="1">
    <location>
        <begin position="38"/>
        <end position="99"/>
    </location>
</feature>
<dbReference type="Proteomes" id="UP001374584">
    <property type="component" value="Unassembled WGS sequence"/>
</dbReference>
<evidence type="ECO:0000313" key="2">
    <source>
        <dbReference type="EMBL" id="KAK7342596.1"/>
    </source>
</evidence>
<comment type="caution">
    <text evidence="2">The sequence shown here is derived from an EMBL/GenBank/DDBJ whole genome shotgun (WGS) entry which is preliminary data.</text>
</comment>
<dbReference type="AlphaFoldDB" id="A0AAN9LVH7"/>
<organism evidence="2 3">
    <name type="scientific">Phaseolus coccineus</name>
    <name type="common">Scarlet runner bean</name>
    <name type="synonym">Phaseolus multiflorus</name>
    <dbReference type="NCBI Taxonomy" id="3886"/>
    <lineage>
        <taxon>Eukaryota</taxon>
        <taxon>Viridiplantae</taxon>
        <taxon>Streptophyta</taxon>
        <taxon>Embryophyta</taxon>
        <taxon>Tracheophyta</taxon>
        <taxon>Spermatophyta</taxon>
        <taxon>Magnoliopsida</taxon>
        <taxon>eudicotyledons</taxon>
        <taxon>Gunneridae</taxon>
        <taxon>Pentapetalae</taxon>
        <taxon>rosids</taxon>
        <taxon>fabids</taxon>
        <taxon>Fabales</taxon>
        <taxon>Fabaceae</taxon>
        <taxon>Papilionoideae</taxon>
        <taxon>50 kb inversion clade</taxon>
        <taxon>NPAAA clade</taxon>
        <taxon>indigoferoid/millettioid clade</taxon>
        <taxon>Phaseoleae</taxon>
        <taxon>Phaseolus</taxon>
    </lineage>
</organism>
<evidence type="ECO:0000256" key="1">
    <source>
        <dbReference type="SAM" id="MobiDB-lite"/>
    </source>
</evidence>
<keyword evidence="3" id="KW-1185">Reference proteome</keyword>
<name>A0AAN9LVH7_PHACN</name>
<dbReference type="PANTHER" id="PTHR35318">
    <property type="entry name" value="BNAA10G08410D PROTEIN"/>
    <property type="match status" value="1"/>
</dbReference>
<accession>A0AAN9LVH7</accession>
<gene>
    <name evidence="2" type="ORF">VNO80_25552</name>
</gene>
<evidence type="ECO:0000313" key="3">
    <source>
        <dbReference type="Proteomes" id="UP001374584"/>
    </source>
</evidence>